<dbReference type="HOGENOM" id="CLU_3078160_0_0_6"/>
<dbReference type="EMBL" id="CP000822">
    <property type="protein sequence ID" value="ABV11214.1"/>
    <property type="molecule type" value="Genomic_DNA"/>
</dbReference>
<evidence type="ECO:0000313" key="2">
    <source>
        <dbReference type="Proteomes" id="UP000008148"/>
    </source>
</evidence>
<dbReference type="AlphaFoldDB" id="A8ACK1"/>
<evidence type="ECO:0000313" key="1">
    <source>
        <dbReference type="EMBL" id="ABV11214.1"/>
    </source>
</evidence>
<gene>
    <name evidence="1" type="ordered locus">CKO_00035</name>
</gene>
<proteinExistence type="predicted"/>
<dbReference type="Proteomes" id="UP000008148">
    <property type="component" value="Chromosome"/>
</dbReference>
<protein>
    <submittedName>
        <fullName evidence="1">Uncharacterized protein</fullName>
    </submittedName>
</protein>
<keyword evidence="2" id="KW-1185">Reference proteome</keyword>
<accession>A8ACK1</accession>
<organism evidence="1 2">
    <name type="scientific">Citrobacter koseri (strain ATCC BAA-895 / CDC 4225-83 / SGSC4696)</name>
    <dbReference type="NCBI Taxonomy" id="290338"/>
    <lineage>
        <taxon>Bacteria</taxon>
        <taxon>Pseudomonadati</taxon>
        <taxon>Pseudomonadota</taxon>
        <taxon>Gammaproteobacteria</taxon>
        <taxon>Enterobacterales</taxon>
        <taxon>Enterobacteriaceae</taxon>
        <taxon>Citrobacter</taxon>
    </lineage>
</organism>
<name>A8ACK1_CITK8</name>
<reference evidence="1 2" key="1">
    <citation type="submission" date="2007-08" db="EMBL/GenBank/DDBJ databases">
        <authorList>
            <consortium name="The Citrobacter koseri Genome Sequencing Project"/>
            <person name="McClelland M."/>
            <person name="Sanderson E.K."/>
            <person name="Porwollik S."/>
            <person name="Spieth J."/>
            <person name="Clifton W.S."/>
            <person name="Latreille P."/>
            <person name="Courtney L."/>
            <person name="Wang C."/>
            <person name="Pepin K."/>
            <person name="Bhonagiri V."/>
            <person name="Nash W."/>
            <person name="Johnson M."/>
            <person name="Thiruvilangam P."/>
            <person name="Wilson R."/>
        </authorList>
    </citation>
    <scope>NUCLEOTIDE SEQUENCE [LARGE SCALE GENOMIC DNA]</scope>
    <source>
        <strain evidence="2">ATCC BAA-895 / CDC 4225-83 / SGSC4696</strain>
    </source>
</reference>
<sequence length="52" mass="5966">MDRSGSQNTHQACSLFAYTLKMGLEMNFSSACRGLFLQFVVYRIDWVNSTHC</sequence>
<dbReference type="KEGG" id="cko:CKO_00035"/>